<dbReference type="SMART" id="SM00739">
    <property type="entry name" value="KOW"/>
    <property type="match status" value="1"/>
</dbReference>
<dbReference type="Gene3D" id="2.40.50.740">
    <property type="match status" value="1"/>
</dbReference>
<dbReference type="GO" id="GO:0022627">
    <property type="term" value="C:cytosolic small ribosomal subunit"/>
    <property type="evidence" value="ECO:0007669"/>
    <property type="project" value="TreeGrafter"/>
</dbReference>
<name>A0A8H5EEW3_FUSOX</name>
<feature type="compositionally biased region" description="Low complexity" evidence="7">
    <location>
        <begin position="207"/>
        <end position="225"/>
    </location>
</feature>
<feature type="compositionally biased region" description="Polar residues" evidence="7">
    <location>
        <begin position="327"/>
        <end position="344"/>
    </location>
</feature>
<evidence type="ECO:0000256" key="6">
    <source>
        <dbReference type="PROSITE-ProRule" id="PRU00182"/>
    </source>
</evidence>
<comment type="similarity">
    <text evidence="1">Belongs to the eukaryotic ribosomal protein eS4 family.</text>
</comment>
<dbReference type="Pfam" id="PF00249">
    <property type="entry name" value="Myb_DNA-binding"/>
    <property type="match status" value="1"/>
</dbReference>
<dbReference type="PANTHER" id="PTHR11581:SF0">
    <property type="entry name" value="SMALL RIBOSOMAL SUBUNIT PROTEIN ES4"/>
    <property type="match status" value="1"/>
</dbReference>
<keyword evidence="2 6" id="KW-0699">rRNA-binding</keyword>
<evidence type="ECO:0000259" key="9">
    <source>
        <dbReference type="PROSITE" id="PS51294"/>
    </source>
</evidence>
<accession>A0A8H5EEW3</accession>
<dbReference type="CDD" id="cd11660">
    <property type="entry name" value="SANT_TRF"/>
    <property type="match status" value="2"/>
</dbReference>
<dbReference type="Pfam" id="PF16121">
    <property type="entry name" value="40S_S4_C"/>
    <property type="match status" value="1"/>
</dbReference>
<dbReference type="InterPro" id="IPR014722">
    <property type="entry name" value="Rib_uL2_dom2"/>
</dbReference>
<dbReference type="PROSITE" id="PS00528">
    <property type="entry name" value="RIBOSOMAL_S4E"/>
    <property type="match status" value="1"/>
</dbReference>
<dbReference type="InterPro" id="IPR009057">
    <property type="entry name" value="Homeodomain-like_sf"/>
</dbReference>
<evidence type="ECO:0000313" key="11">
    <source>
        <dbReference type="Proteomes" id="UP000558688"/>
    </source>
</evidence>
<dbReference type="InterPro" id="IPR032277">
    <property type="entry name" value="Ribosomal_eS4_C"/>
</dbReference>
<dbReference type="FunFam" id="2.30.30.30:FF:000005">
    <property type="entry name" value="40S ribosomal protein S4"/>
    <property type="match status" value="1"/>
</dbReference>
<protein>
    <recommendedName>
        <fullName evidence="12">40S ribosomal protein S4</fullName>
    </recommendedName>
</protein>
<dbReference type="PANTHER" id="PTHR11581">
    <property type="entry name" value="30S/40S RIBOSOMAL PROTEIN S4"/>
    <property type="match status" value="1"/>
</dbReference>
<dbReference type="Pfam" id="PF00900">
    <property type="entry name" value="Ribosomal_S4e"/>
    <property type="match status" value="1"/>
</dbReference>
<dbReference type="GO" id="GO:0002181">
    <property type="term" value="P:cytoplasmic translation"/>
    <property type="evidence" value="ECO:0007669"/>
    <property type="project" value="UniProtKB-ARBA"/>
</dbReference>
<dbReference type="InterPro" id="IPR018199">
    <property type="entry name" value="Ribosomal_eS4_N_CS"/>
</dbReference>
<dbReference type="InterPro" id="IPR036986">
    <property type="entry name" value="S4_RNA-bd_sf"/>
</dbReference>
<dbReference type="HAMAP" id="MF_00485">
    <property type="entry name" value="Ribosomal_eS4"/>
    <property type="match status" value="1"/>
</dbReference>
<comment type="caution">
    <text evidence="10">The sequence shown here is derived from an EMBL/GenBank/DDBJ whole genome shotgun (WGS) entry which is preliminary data.</text>
</comment>
<keyword evidence="4" id="KW-0689">Ribosomal protein</keyword>
<dbReference type="CDD" id="cd00165">
    <property type="entry name" value="S4"/>
    <property type="match status" value="1"/>
</dbReference>
<evidence type="ECO:0000256" key="3">
    <source>
        <dbReference type="ARBA" id="ARBA00022884"/>
    </source>
</evidence>
<dbReference type="EMBL" id="JAAFOW010002012">
    <property type="protein sequence ID" value="KAF5258379.1"/>
    <property type="molecule type" value="Genomic_DNA"/>
</dbReference>
<feature type="region of interest" description="Disordered" evidence="7">
    <location>
        <begin position="451"/>
        <end position="485"/>
    </location>
</feature>
<feature type="compositionally biased region" description="Basic residues" evidence="7">
    <location>
        <begin position="226"/>
        <end position="236"/>
    </location>
</feature>
<dbReference type="Gene3D" id="2.30.30.30">
    <property type="match status" value="1"/>
</dbReference>
<feature type="domain" description="Myb-like" evidence="8">
    <location>
        <begin position="230"/>
        <end position="283"/>
    </location>
</feature>
<dbReference type="PROSITE" id="PS50889">
    <property type="entry name" value="S4"/>
    <property type="match status" value="1"/>
</dbReference>
<dbReference type="FunFam" id="2.40.50.740:FF:000001">
    <property type="entry name" value="40S ribosomal protein S4"/>
    <property type="match status" value="1"/>
</dbReference>
<evidence type="ECO:0000256" key="4">
    <source>
        <dbReference type="ARBA" id="ARBA00022980"/>
    </source>
</evidence>
<evidence type="ECO:0008006" key="12">
    <source>
        <dbReference type="Google" id="ProtNLM"/>
    </source>
</evidence>
<evidence type="ECO:0000256" key="2">
    <source>
        <dbReference type="ARBA" id="ARBA00022730"/>
    </source>
</evidence>
<dbReference type="InterPro" id="IPR005824">
    <property type="entry name" value="KOW"/>
</dbReference>
<dbReference type="Pfam" id="PF00467">
    <property type="entry name" value="KOW"/>
    <property type="match status" value="1"/>
</dbReference>
<dbReference type="CDD" id="cd06087">
    <property type="entry name" value="KOW_RPS4"/>
    <property type="match status" value="1"/>
</dbReference>
<dbReference type="GO" id="GO:0003735">
    <property type="term" value="F:structural constituent of ribosome"/>
    <property type="evidence" value="ECO:0007669"/>
    <property type="project" value="InterPro"/>
</dbReference>
<evidence type="ECO:0000313" key="10">
    <source>
        <dbReference type="EMBL" id="KAF5258379.1"/>
    </source>
</evidence>
<dbReference type="FunFam" id="3.10.290.10:FF:000002">
    <property type="entry name" value="40S ribosomal protein S4"/>
    <property type="match status" value="1"/>
</dbReference>
<evidence type="ECO:0000256" key="1">
    <source>
        <dbReference type="ARBA" id="ARBA00007500"/>
    </source>
</evidence>
<dbReference type="PROSITE" id="PS50090">
    <property type="entry name" value="MYB_LIKE"/>
    <property type="match status" value="1"/>
</dbReference>
<dbReference type="InterPro" id="IPR013843">
    <property type="entry name" value="Ribosomal_eS4_N"/>
</dbReference>
<sequence length="843" mass="94746">MATIEPRLIHLLNEPTRPQLNHADLPPLHSLAFPSATDRSLAPIESDTNHRGDRPLADTQSVINAVDLINLTNDDISSEPRKEGNAQDGKIVPASGGFPLRVASSDSDAIEPTNSISRLLDDGPELLEDVSNKKRQRSLHVKDDFMQLPQPLKKQKAAQQAPVMPPIINGLHEPPPHAALFPPISSDSFDSKDGSHMKTMPDFTQPSAQSSTQASQEAESVSVASKTRKRTSKPRRKWSEEETNHLLLGVNRHGVGKWTSILEDADFKFNDRTAGDLKDRFRTCCPEELRKSNRSLELDSPSRFDRGSKQKGKADVHLERILIDGNGASTKDTASAMQQEVDTTPKQKKSRAHRKKMEDLVELGIHGPFKKSHRRERRPFTEQDDMEILQGLEIHGPAWTKIQRDPRFHLSSRQPTDLRDRVRNKYSSVYQRIEKSNLQVREMSRGNDVMEPSVRIPAGNSFKPRKATTLEPQMNQSTSREDLSRWPAQQRIETGEIMGAGHVFEFGETMPPQFMGGEMDISRLLLDDAKLSPAIPRFGIEGIPGLSPPANTPQKSHNKEGMQHPRIAIRTSLLLSRYENEGLTVNSKKHQKRLSAPSHWLLDKLSGTYAPKPSAGPHKLRDCMPLIVFIRNRLKYALNYRETKAILMQRLVKVDGKVRTDSTYPSGFMDVITIEKTGENFRLVYDTKGRFTVHRIQAEEAEYKLGKVKRVQLGRGGIPFLVTHDARTIRYPDPLIKVNDTVKIDLATGKITDFIKFDTGAVVMVTGGRNMGRVGVITHRERHDGGFNIVHVKDAIDNSFATRESNVFVIGQDKPWISLPKGKGVKLTIAEERDRRRAYAISH</sequence>
<dbReference type="InterPro" id="IPR041982">
    <property type="entry name" value="Ribosomal_eS4_KOW"/>
</dbReference>
<dbReference type="InterPro" id="IPR013845">
    <property type="entry name" value="Ribosomal_eS4_central_region"/>
</dbReference>
<dbReference type="Pfam" id="PF08071">
    <property type="entry name" value="RS4NT"/>
    <property type="match status" value="1"/>
</dbReference>
<feature type="region of interest" description="Disordered" evidence="7">
    <location>
        <begin position="74"/>
        <end position="93"/>
    </location>
</feature>
<feature type="region of interest" description="Disordered" evidence="7">
    <location>
        <begin position="326"/>
        <end position="355"/>
    </location>
</feature>
<proteinExistence type="inferred from homology"/>
<dbReference type="PROSITE" id="PS51294">
    <property type="entry name" value="HTH_MYB"/>
    <property type="match status" value="1"/>
</dbReference>
<keyword evidence="3 6" id="KW-0694">RNA-binding</keyword>
<feature type="region of interest" description="Disordered" evidence="7">
    <location>
        <begin position="542"/>
        <end position="563"/>
    </location>
</feature>
<evidence type="ECO:0000259" key="8">
    <source>
        <dbReference type="PROSITE" id="PS50090"/>
    </source>
</evidence>
<dbReference type="InterPro" id="IPR001005">
    <property type="entry name" value="SANT/Myb"/>
</dbReference>
<keyword evidence="5" id="KW-0687">Ribonucleoprotein</keyword>
<feature type="domain" description="HTH myb-type" evidence="9">
    <location>
        <begin position="230"/>
        <end position="289"/>
    </location>
</feature>
<evidence type="ECO:0000256" key="7">
    <source>
        <dbReference type="SAM" id="MobiDB-lite"/>
    </source>
</evidence>
<feature type="region of interest" description="Disordered" evidence="7">
    <location>
        <begin position="166"/>
        <end position="240"/>
    </location>
</feature>
<dbReference type="GO" id="GO:0019843">
    <property type="term" value="F:rRNA binding"/>
    <property type="evidence" value="ECO:0007669"/>
    <property type="project" value="UniProtKB-KW"/>
</dbReference>
<dbReference type="SMART" id="SM00717">
    <property type="entry name" value="SANT"/>
    <property type="match status" value="2"/>
</dbReference>
<dbReference type="InterPro" id="IPR000876">
    <property type="entry name" value="Ribosomal_eS4"/>
</dbReference>
<dbReference type="SUPFAM" id="SSF46689">
    <property type="entry name" value="Homeodomain-like"/>
    <property type="match status" value="2"/>
</dbReference>
<dbReference type="InterPro" id="IPR017930">
    <property type="entry name" value="Myb_dom"/>
</dbReference>
<dbReference type="Proteomes" id="UP000558688">
    <property type="component" value="Unassembled WGS sequence"/>
</dbReference>
<gene>
    <name evidence="10" type="ORF">FOXYS1_11053</name>
</gene>
<evidence type="ECO:0000256" key="5">
    <source>
        <dbReference type="ARBA" id="ARBA00023274"/>
    </source>
</evidence>
<organism evidence="10 11">
    <name type="scientific">Fusarium oxysporum</name>
    <name type="common">Fusarium vascular wilt</name>
    <dbReference type="NCBI Taxonomy" id="5507"/>
    <lineage>
        <taxon>Eukaryota</taxon>
        <taxon>Fungi</taxon>
        <taxon>Dikarya</taxon>
        <taxon>Ascomycota</taxon>
        <taxon>Pezizomycotina</taxon>
        <taxon>Sordariomycetes</taxon>
        <taxon>Hypocreomycetidae</taxon>
        <taxon>Hypocreales</taxon>
        <taxon>Nectriaceae</taxon>
        <taxon>Fusarium</taxon>
        <taxon>Fusarium oxysporum species complex</taxon>
    </lineage>
</organism>
<dbReference type="AlphaFoldDB" id="A0A8H5EEW3"/>
<feature type="compositionally biased region" description="Basic residues" evidence="7">
    <location>
        <begin position="346"/>
        <end position="355"/>
    </location>
</feature>
<dbReference type="InterPro" id="IPR038237">
    <property type="entry name" value="Ribosomal_eS4_central_sf"/>
</dbReference>
<dbReference type="Gene3D" id="1.10.10.60">
    <property type="entry name" value="Homeodomain-like"/>
    <property type="match status" value="2"/>
</dbReference>
<reference evidence="10" key="1">
    <citation type="submission" date="2020-02" db="EMBL/GenBank/DDBJ databases">
        <title>Identification and distribution of gene clusters putatively required for synthesis of sphingolipid metabolism inhibitors in phylogenetically diverse species of the filamentous fungus Fusarium.</title>
        <authorList>
            <person name="Kim H.-S."/>
            <person name="Busman M."/>
            <person name="Brown D.W."/>
            <person name="Divon H."/>
            <person name="Uhlig S."/>
            <person name="Proctor R.H."/>
        </authorList>
    </citation>
    <scope>NUCLEOTIDE SEQUENCE [LARGE SCALE GENOMIC DNA]</scope>
    <source>
        <strain evidence="10">NRRL 39464</strain>
    </source>
</reference>
<dbReference type="Gene3D" id="3.10.290.10">
    <property type="entry name" value="RNA-binding S4 domain"/>
    <property type="match status" value="1"/>
</dbReference>